<feature type="disulfide bond" evidence="6">
    <location>
        <begin position="379"/>
        <end position="416"/>
    </location>
</feature>
<dbReference type="Proteomes" id="UP000694920">
    <property type="component" value="Unplaced"/>
</dbReference>
<feature type="disulfide bond" evidence="6">
    <location>
        <begin position="535"/>
        <end position="555"/>
    </location>
</feature>
<feature type="binding site" evidence="5">
    <location>
        <position position="431"/>
    </location>
    <ligand>
        <name>Fe(3+)</name>
        <dbReference type="ChEBI" id="CHEBI:29034"/>
        <label>1</label>
    </ligand>
</feature>
<feature type="binding site" evidence="4">
    <location>
        <position position="146"/>
    </location>
    <ligand>
        <name>hydrogencarbonate</name>
        <dbReference type="ChEBI" id="CHEBI:17544"/>
        <label>1</label>
    </ligand>
</feature>
<evidence type="ECO:0000256" key="4">
    <source>
        <dbReference type="PIRSR" id="PIRSR002549-2"/>
    </source>
</evidence>
<evidence type="ECO:0000256" key="6">
    <source>
        <dbReference type="PIRSR" id="PIRSR002549-4"/>
    </source>
</evidence>
<feature type="disulfide bond" evidence="6">
    <location>
        <begin position="524"/>
        <end position="538"/>
    </location>
</feature>
<keyword evidence="3" id="KW-0410">Iron transport</keyword>
<name>A0AAJ7FV91_CEPCN</name>
<dbReference type="PRINTS" id="PR00422">
    <property type="entry name" value="TRANSFERRIN"/>
</dbReference>
<feature type="disulfide bond" evidence="6">
    <location>
        <begin position="137"/>
        <end position="233"/>
    </location>
</feature>
<dbReference type="SMART" id="SM00094">
    <property type="entry name" value="TR_FER"/>
    <property type="match status" value="2"/>
</dbReference>
<evidence type="ECO:0000256" key="2">
    <source>
        <dbReference type="ARBA" id="ARBA00023157"/>
    </source>
</evidence>
<feature type="binding site" evidence="4">
    <location>
        <position position="139"/>
    </location>
    <ligand>
        <name>hydrogencarbonate</name>
        <dbReference type="ChEBI" id="CHEBI:17544"/>
        <label>1</label>
    </ligand>
</feature>
<feature type="domain" description="Transferrin-like" evidence="8">
    <location>
        <begin position="376"/>
        <end position="710"/>
    </location>
</feature>
<dbReference type="GO" id="GO:0006826">
    <property type="term" value="P:iron ion transport"/>
    <property type="evidence" value="ECO:0007669"/>
    <property type="project" value="UniProtKB-KW"/>
</dbReference>
<evidence type="ECO:0000256" key="3">
    <source>
        <dbReference type="PIRNR" id="PIRNR002549"/>
    </source>
</evidence>
<evidence type="ECO:0000256" key="7">
    <source>
        <dbReference type="SAM" id="SignalP"/>
    </source>
</evidence>
<dbReference type="PROSITE" id="PS51408">
    <property type="entry name" value="TRANSFERRIN_LIKE_4"/>
    <property type="match status" value="2"/>
</dbReference>
<dbReference type="CDD" id="cd13529">
    <property type="entry name" value="PBP2_transferrin"/>
    <property type="match status" value="2"/>
</dbReference>
<dbReference type="Pfam" id="PF00405">
    <property type="entry name" value="Transferrin"/>
    <property type="match status" value="2"/>
</dbReference>
<feature type="binding site" evidence="4">
    <location>
        <position position="496"/>
    </location>
    <ligand>
        <name>hydrogencarbonate</name>
        <dbReference type="ChEBI" id="CHEBI:17544"/>
        <label>1</label>
    </ligand>
</feature>
<dbReference type="GeneID" id="107274945"/>
<evidence type="ECO:0000256" key="1">
    <source>
        <dbReference type="ARBA" id="ARBA00022737"/>
    </source>
</evidence>
<keyword evidence="7" id="KW-0732">Signal</keyword>
<organism evidence="9 10">
    <name type="scientific">Cephus cinctus</name>
    <name type="common">Wheat stem sawfly</name>
    <dbReference type="NCBI Taxonomy" id="211228"/>
    <lineage>
        <taxon>Eukaryota</taxon>
        <taxon>Metazoa</taxon>
        <taxon>Ecdysozoa</taxon>
        <taxon>Arthropoda</taxon>
        <taxon>Hexapoda</taxon>
        <taxon>Insecta</taxon>
        <taxon>Pterygota</taxon>
        <taxon>Neoptera</taxon>
        <taxon>Endopterygota</taxon>
        <taxon>Hymenoptera</taxon>
        <taxon>Cephoidea</taxon>
        <taxon>Cephidae</taxon>
        <taxon>Cephus</taxon>
    </lineage>
</organism>
<proteinExistence type="inferred from homology"/>
<feature type="domain" description="Transferrin-like" evidence="8">
    <location>
        <begin position="25"/>
        <end position="369"/>
    </location>
</feature>
<dbReference type="AlphaFoldDB" id="A0AAJ7FV91"/>
<feature type="disulfide bond" evidence="6">
    <location>
        <begin position="209"/>
        <end position="218"/>
    </location>
</feature>
<feature type="chain" id="PRO_5042607453" description="Transferrin" evidence="7">
    <location>
        <begin position="20"/>
        <end position="710"/>
    </location>
</feature>
<feature type="binding site" evidence="4">
    <location>
        <position position="143"/>
    </location>
    <ligand>
        <name>hydrogencarbonate</name>
        <dbReference type="ChEBI" id="CHEBI:17544"/>
        <label>1</label>
    </ligand>
</feature>
<comment type="function">
    <text evidence="3">Transferrins are iron binding transport proteins which bind Fe(3+) ion in association with the binding of an anion, usually bicarbonate.</text>
</comment>
<dbReference type="PANTHER" id="PTHR11485">
    <property type="entry name" value="TRANSFERRIN"/>
    <property type="match status" value="1"/>
</dbReference>
<dbReference type="InterPro" id="IPR016357">
    <property type="entry name" value="Transferrin"/>
</dbReference>
<evidence type="ECO:0000313" key="10">
    <source>
        <dbReference type="RefSeq" id="XP_015610061.1"/>
    </source>
</evidence>
<dbReference type="InterPro" id="IPR001156">
    <property type="entry name" value="Transferrin-like_dom"/>
</dbReference>
<dbReference type="PANTHER" id="PTHR11485:SF57">
    <property type="entry name" value="TRANSFERRIN"/>
    <property type="match status" value="1"/>
</dbReference>
<evidence type="ECO:0000313" key="9">
    <source>
        <dbReference type="Proteomes" id="UP000694920"/>
    </source>
</evidence>
<dbReference type="RefSeq" id="XP_015610061.1">
    <property type="nucleotide sequence ID" value="XM_015754575.2"/>
</dbReference>
<dbReference type="GO" id="GO:0055037">
    <property type="term" value="C:recycling endosome"/>
    <property type="evidence" value="ECO:0007669"/>
    <property type="project" value="TreeGrafter"/>
</dbReference>
<dbReference type="GO" id="GO:0005615">
    <property type="term" value="C:extracellular space"/>
    <property type="evidence" value="ECO:0007669"/>
    <property type="project" value="InterPro"/>
</dbReference>
<keyword evidence="1" id="KW-0677">Repeat</keyword>
<dbReference type="PROSITE" id="PS00206">
    <property type="entry name" value="TRANSFERRIN_LIKE_2"/>
    <property type="match status" value="1"/>
</dbReference>
<gene>
    <name evidence="10" type="primary">LOC107274945</name>
</gene>
<feature type="binding site" evidence="5">
    <location>
        <position position="77"/>
    </location>
    <ligand>
        <name>Fe(3+)</name>
        <dbReference type="ChEBI" id="CHEBI:29034"/>
        <label>1</label>
    </ligand>
</feature>
<keyword evidence="3" id="KW-0813">Transport</keyword>
<dbReference type="GO" id="GO:0005886">
    <property type="term" value="C:plasma membrane"/>
    <property type="evidence" value="ECO:0007669"/>
    <property type="project" value="TreeGrafter"/>
</dbReference>
<dbReference type="PROSITE" id="PS00205">
    <property type="entry name" value="TRANSFERRIN_LIKE_1"/>
    <property type="match status" value="1"/>
</dbReference>
<feature type="disulfide bond" evidence="6">
    <location>
        <begin position="610"/>
        <end position="624"/>
    </location>
</feature>
<feature type="signal peptide" evidence="7">
    <location>
        <begin position="1"/>
        <end position="19"/>
    </location>
</feature>
<dbReference type="KEGG" id="ccin:107274945"/>
<feature type="binding site" evidence="5">
    <location>
        <position position="227"/>
    </location>
    <ligand>
        <name>Fe(3+)</name>
        <dbReference type="ChEBI" id="CHEBI:29034"/>
        <label>1</label>
    </ligand>
</feature>
<feature type="binding site" evidence="4">
    <location>
        <position position="495"/>
    </location>
    <ligand>
        <name>hydrogencarbonate</name>
        <dbReference type="ChEBI" id="CHEBI:17544"/>
        <label>1</label>
    </ligand>
</feature>
<feature type="disulfide bond" evidence="6">
    <location>
        <begin position="389"/>
        <end position="407"/>
    </location>
</feature>
<dbReference type="Gene3D" id="3.40.190.10">
    <property type="entry name" value="Periplasmic binding protein-like II"/>
    <property type="match status" value="4"/>
</dbReference>
<dbReference type="InterPro" id="IPR018195">
    <property type="entry name" value="Transferrin_Fe_BS"/>
</dbReference>
<accession>A0AAJ7FV91</accession>
<comment type="similarity">
    <text evidence="3">Belongs to the transferrin family.</text>
</comment>
<feature type="binding site" evidence="5">
    <location>
        <position position="113"/>
    </location>
    <ligand>
        <name>Fe(3+)</name>
        <dbReference type="ChEBI" id="CHEBI:29034"/>
        <label>1</label>
    </ligand>
</feature>
<protein>
    <recommendedName>
        <fullName evidence="3">Transferrin</fullName>
    </recommendedName>
</protein>
<keyword evidence="3" id="KW-0406">Ion transport</keyword>
<feature type="disulfide bond" evidence="6">
    <location>
        <begin position="186"/>
        <end position="212"/>
    </location>
</feature>
<reference evidence="10" key="1">
    <citation type="submission" date="2025-08" db="UniProtKB">
        <authorList>
            <consortium name="RefSeq"/>
        </authorList>
    </citation>
    <scope>IDENTIFICATION</scope>
</reference>
<keyword evidence="3 5" id="KW-0408">Iron</keyword>
<keyword evidence="9" id="KW-1185">Reference proteome</keyword>
<keyword evidence="3 5" id="KW-0479">Metal-binding</keyword>
<feature type="disulfide bond" evidence="6">
    <location>
        <begin position="486"/>
        <end position="572"/>
    </location>
</feature>
<dbReference type="SUPFAM" id="SSF53850">
    <property type="entry name" value="Periplasmic binding protein-like II"/>
    <property type="match status" value="2"/>
</dbReference>
<dbReference type="GO" id="GO:0005769">
    <property type="term" value="C:early endosome"/>
    <property type="evidence" value="ECO:0007669"/>
    <property type="project" value="TreeGrafter"/>
</dbReference>
<sequence length="710" mass="78309">MYGSMFLLLFVLALGHVQANKTVVFTMCVPEIYWQECVDMMQESAREGIPMYCTSGRDRYDCIDKVGKKEADVVAVDPEDMYLAAKSQLAKDAGYNVIEQVRTKEEPDAPYRYEAVAVIHKDLNISNVQGLQGLKSCHTGVGRNVGYKIPITKLTAMGVLQNINNPEYSARENELRALSTFFKKGCLVGTWSPDPLIHQRLKETYSNMCALCEKPEVCDYPDIYSGYEGALRCLAHNGGDVAWTKVIYVKRFFGLPVGVSPALPSNENPADFRYFCPDGSKVPIDATTKPCTWAARPWQGYMTNGNVRDVNVMQQELTELGRLGETEKAKWWKDLMLLNEKTIAVAAPPVAPEEHLRNAKYMDVIERNSGAPERNARWCVWSEAAFEKCQALAKAAFSRDVRPRVECLREQNEASCLTAVRDNGADLVVLDGGSVIEAIQQYNLQPIISETYGNGTTEFGERAAIAVIKKGSNINNLADLRGKRSCHSGYKGDFAGWSAPVYTLKKYNLIKSEEEISKFFPASCAPGAREDSKLCQLCVGNMASNDDRVKQATKCKPTEAEAYKGGLGALKCLTTGNGDVAFLSAPSLLQSLHGTNSESSASGSDYMLICPNSGLATPENWLQCNLGLEPPRVVLSSAAKTANALEELIHGVLASSSLYGKNQDLLRLFGSWGGQSNLIFKDEATGLVSVENTWDKWEAWKATRDNYKYL</sequence>
<keyword evidence="2 6" id="KW-1015">Disulfide bond</keyword>
<dbReference type="PIRSF" id="PIRSF002549">
    <property type="entry name" value="Transferrin"/>
    <property type="match status" value="1"/>
</dbReference>
<feature type="disulfide bond" evidence="6">
    <location>
        <begin position="37"/>
        <end position="53"/>
    </location>
</feature>
<feature type="disulfide bond" evidence="6">
    <location>
        <begin position="28"/>
        <end position="62"/>
    </location>
</feature>
<dbReference type="GO" id="GO:0046872">
    <property type="term" value="F:metal ion binding"/>
    <property type="evidence" value="ECO:0007669"/>
    <property type="project" value="UniProtKB-KW"/>
</dbReference>
<evidence type="ECO:0000256" key="5">
    <source>
        <dbReference type="PIRSR" id="PIRSR002549-3"/>
    </source>
</evidence>
<feature type="disulfide bond" evidence="6">
    <location>
        <begin position="276"/>
        <end position="291"/>
    </location>
</feature>
<evidence type="ECO:0000259" key="8">
    <source>
        <dbReference type="PROSITE" id="PS51408"/>
    </source>
</evidence>